<accession>A0A0G1IW35</accession>
<keyword evidence="3" id="KW-0436">Ligase</keyword>
<feature type="non-terminal residue" evidence="3">
    <location>
        <position position="1"/>
    </location>
</feature>
<dbReference type="GO" id="GO:0004812">
    <property type="term" value="F:aminoacyl-tRNA ligase activity"/>
    <property type="evidence" value="ECO:0007669"/>
    <property type="project" value="UniProtKB-KW"/>
</dbReference>
<name>A0A0G1IW35_9BACT</name>
<dbReference type="AlphaFoldDB" id="A0A0G1IW35"/>
<dbReference type="SUPFAM" id="SSF52954">
    <property type="entry name" value="Class II aaRS ABD-related"/>
    <property type="match status" value="1"/>
</dbReference>
<dbReference type="Pfam" id="PF03129">
    <property type="entry name" value="HGTP_anticodon"/>
    <property type="match status" value="1"/>
</dbReference>
<gene>
    <name evidence="3" type="ORF">UW57_C0009G0021</name>
</gene>
<keyword evidence="1" id="KW-0030">Aminoacyl-tRNA synthetase</keyword>
<dbReference type="EMBL" id="LCIV01000009">
    <property type="protein sequence ID" value="KKT63285.1"/>
    <property type="molecule type" value="Genomic_DNA"/>
</dbReference>
<evidence type="ECO:0000259" key="2">
    <source>
        <dbReference type="Pfam" id="PF03129"/>
    </source>
</evidence>
<dbReference type="InterPro" id="IPR036621">
    <property type="entry name" value="Anticodon-bd_dom_sf"/>
</dbReference>
<dbReference type="InterPro" id="IPR004154">
    <property type="entry name" value="Anticodon-bd"/>
</dbReference>
<evidence type="ECO:0000313" key="3">
    <source>
        <dbReference type="EMBL" id="KKT63285.1"/>
    </source>
</evidence>
<evidence type="ECO:0000313" key="4">
    <source>
        <dbReference type="Proteomes" id="UP000034652"/>
    </source>
</evidence>
<dbReference type="Proteomes" id="UP000034652">
    <property type="component" value="Unassembled WGS sequence"/>
</dbReference>
<protein>
    <submittedName>
        <fullName evidence="3">Histidine-tRNA ligase</fullName>
    </submittedName>
</protein>
<reference evidence="3 4" key="1">
    <citation type="journal article" date="2015" name="Nature">
        <title>rRNA introns, odd ribosomes, and small enigmatic genomes across a large radiation of phyla.</title>
        <authorList>
            <person name="Brown C.T."/>
            <person name="Hug L.A."/>
            <person name="Thomas B.C."/>
            <person name="Sharon I."/>
            <person name="Castelle C.J."/>
            <person name="Singh A."/>
            <person name="Wilkins M.J."/>
            <person name="Williams K.H."/>
            <person name="Banfield J.F."/>
        </authorList>
    </citation>
    <scope>NUCLEOTIDE SEQUENCE [LARGE SCALE GENOMIC DNA]</scope>
</reference>
<comment type="caution">
    <text evidence="3">The sequence shown here is derived from an EMBL/GenBank/DDBJ whole genome shotgun (WGS) entry which is preliminary data.</text>
</comment>
<dbReference type="STRING" id="1618646.UW57_C0009G0021"/>
<dbReference type="GO" id="GO:0006418">
    <property type="term" value="P:tRNA aminoacylation for protein translation"/>
    <property type="evidence" value="ECO:0007669"/>
    <property type="project" value="UniProtKB-ARBA"/>
</dbReference>
<sequence>LMEELRKERIPAGESISRDNLKAQLNIAAKIGAKLALILGQKEAMDGTILIRDMEEGIQESVLQTKLIEKIKAGLKKK</sequence>
<dbReference type="Gene3D" id="3.40.50.800">
    <property type="entry name" value="Anticodon-binding domain"/>
    <property type="match status" value="1"/>
</dbReference>
<organism evidence="3 4">
    <name type="scientific">Candidatus Giovannonibacteria bacterium GW2011_GWA1_44_29</name>
    <dbReference type="NCBI Taxonomy" id="1618646"/>
    <lineage>
        <taxon>Bacteria</taxon>
        <taxon>Candidatus Giovannoniibacteriota</taxon>
    </lineage>
</organism>
<feature type="domain" description="Anticodon-binding" evidence="2">
    <location>
        <begin position="1"/>
        <end position="73"/>
    </location>
</feature>
<proteinExistence type="predicted"/>
<evidence type="ECO:0000256" key="1">
    <source>
        <dbReference type="ARBA" id="ARBA00023146"/>
    </source>
</evidence>